<comment type="caution">
    <text evidence="1">The sequence shown here is derived from an EMBL/GenBank/DDBJ whole genome shotgun (WGS) entry which is preliminary data.</text>
</comment>
<sequence length="446" mass="46308">MGSSSSSFPFIDTAPNWNCADGDMLSPSPASVSCSHYKNQTLPCEPGTFSPAGAAPDGACPESCPPHLPFSHPGSTSLSACSTFSSNLIIASSDAERIITFDAAQSTYAVALEVGGGKPDDVTCLSETTCLFSDHINGVVKKLHVSGAHDDVAFAVGAPTGILHIPDLGLTAVASWSVENLYQDGAILFYDEFGELGGQPLPSSPAAGFPLYMALGENPDKEILFTTERGTVQRRCVPSTSCKAAVVDKQMLQPFGLALRPGLFPGNSEWVLEDGSVAGVALVSSLLMLDAYNNTVGGGHSVSAEELGLKFEASGLITGIPATIAGNVAFGGGEPHSGMEASVVIQYSGDWTLHMVQETGGTRQHFINSPSTVTVHPGPTDPPSCTATFSKFVTAGTPFTASVAPADRFGNPTEHDADVFVWFLEGSTKQQLPDRSFSVVPTVAGS</sequence>
<accession>A0ABQ6M7U5</accession>
<gene>
    <name evidence="1" type="ORF">TeGR_g7942</name>
</gene>
<dbReference type="EMBL" id="BRYB01003822">
    <property type="protein sequence ID" value="GMI21267.1"/>
    <property type="molecule type" value="Genomic_DNA"/>
</dbReference>
<feature type="non-terminal residue" evidence="1">
    <location>
        <position position="446"/>
    </location>
</feature>
<dbReference type="Proteomes" id="UP001165060">
    <property type="component" value="Unassembled WGS sequence"/>
</dbReference>
<evidence type="ECO:0000313" key="1">
    <source>
        <dbReference type="EMBL" id="GMI21267.1"/>
    </source>
</evidence>
<organism evidence="1 2">
    <name type="scientific">Tetraparma gracilis</name>
    <dbReference type="NCBI Taxonomy" id="2962635"/>
    <lineage>
        <taxon>Eukaryota</taxon>
        <taxon>Sar</taxon>
        <taxon>Stramenopiles</taxon>
        <taxon>Ochrophyta</taxon>
        <taxon>Bolidophyceae</taxon>
        <taxon>Parmales</taxon>
        <taxon>Triparmaceae</taxon>
        <taxon>Tetraparma</taxon>
    </lineage>
</organism>
<protein>
    <submittedName>
        <fullName evidence="1">Uncharacterized protein</fullName>
    </submittedName>
</protein>
<reference evidence="1 2" key="1">
    <citation type="journal article" date="2023" name="Commun. Biol.">
        <title>Genome analysis of Parmales, the sister group of diatoms, reveals the evolutionary specialization of diatoms from phago-mixotrophs to photoautotrophs.</title>
        <authorList>
            <person name="Ban H."/>
            <person name="Sato S."/>
            <person name="Yoshikawa S."/>
            <person name="Yamada K."/>
            <person name="Nakamura Y."/>
            <person name="Ichinomiya M."/>
            <person name="Sato N."/>
            <person name="Blanc-Mathieu R."/>
            <person name="Endo H."/>
            <person name="Kuwata A."/>
            <person name="Ogata H."/>
        </authorList>
    </citation>
    <scope>NUCLEOTIDE SEQUENCE [LARGE SCALE GENOMIC DNA]</scope>
</reference>
<proteinExistence type="predicted"/>
<keyword evidence="2" id="KW-1185">Reference proteome</keyword>
<evidence type="ECO:0000313" key="2">
    <source>
        <dbReference type="Proteomes" id="UP001165060"/>
    </source>
</evidence>
<name>A0ABQ6M7U5_9STRA</name>